<evidence type="ECO:0000313" key="6">
    <source>
        <dbReference type="EMBL" id="PWY80905.1"/>
    </source>
</evidence>
<keyword evidence="2" id="KW-0813">Transport</keyword>
<keyword evidence="5" id="KW-0472">Membrane</keyword>
<dbReference type="PANTHER" id="PTHR43791:SF103">
    <property type="entry name" value="MAJOR FACILITATOR SUPERFAMILY (MFS) PROFILE DOMAIN-CONTAINING PROTEIN-RELATED"/>
    <property type="match status" value="1"/>
</dbReference>
<dbReference type="SUPFAM" id="SSF103473">
    <property type="entry name" value="MFS general substrate transporter"/>
    <property type="match status" value="1"/>
</dbReference>
<organism evidence="6 7">
    <name type="scientific">Aspergillus sclerotioniger CBS 115572</name>
    <dbReference type="NCBI Taxonomy" id="1450535"/>
    <lineage>
        <taxon>Eukaryota</taxon>
        <taxon>Fungi</taxon>
        <taxon>Dikarya</taxon>
        <taxon>Ascomycota</taxon>
        <taxon>Pezizomycotina</taxon>
        <taxon>Eurotiomycetes</taxon>
        <taxon>Eurotiomycetidae</taxon>
        <taxon>Eurotiales</taxon>
        <taxon>Aspergillaceae</taxon>
        <taxon>Aspergillus</taxon>
        <taxon>Aspergillus subgen. Circumdati</taxon>
    </lineage>
</organism>
<dbReference type="STRING" id="1450535.A0A317W4F3"/>
<name>A0A317W4F3_9EURO</name>
<keyword evidence="3" id="KW-0812">Transmembrane</keyword>
<dbReference type="EMBL" id="MSFK01000021">
    <property type="protein sequence ID" value="PWY80905.1"/>
    <property type="molecule type" value="Genomic_DNA"/>
</dbReference>
<dbReference type="AlphaFoldDB" id="A0A317W4F3"/>
<comment type="subcellular location">
    <subcellularLocation>
        <location evidence="1">Membrane</location>
        <topology evidence="1">Multi-pass membrane protein</topology>
    </subcellularLocation>
</comment>
<evidence type="ECO:0000256" key="3">
    <source>
        <dbReference type="ARBA" id="ARBA00022692"/>
    </source>
</evidence>
<evidence type="ECO:0008006" key="8">
    <source>
        <dbReference type="Google" id="ProtNLM"/>
    </source>
</evidence>
<evidence type="ECO:0000256" key="4">
    <source>
        <dbReference type="ARBA" id="ARBA00022989"/>
    </source>
</evidence>
<evidence type="ECO:0000256" key="2">
    <source>
        <dbReference type="ARBA" id="ARBA00022448"/>
    </source>
</evidence>
<keyword evidence="7" id="KW-1185">Reference proteome</keyword>
<evidence type="ECO:0000313" key="7">
    <source>
        <dbReference type="Proteomes" id="UP000246702"/>
    </source>
</evidence>
<dbReference type="GO" id="GO:0016020">
    <property type="term" value="C:membrane"/>
    <property type="evidence" value="ECO:0007669"/>
    <property type="project" value="UniProtKB-SubCell"/>
</dbReference>
<reference evidence="6 7" key="1">
    <citation type="submission" date="2016-12" db="EMBL/GenBank/DDBJ databases">
        <title>The genomes of Aspergillus section Nigri reveals drivers in fungal speciation.</title>
        <authorList>
            <consortium name="DOE Joint Genome Institute"/>
            <person name="Vesth T.C."/>
            <person name="Nybo J."/>
            <person name="Theobald S."/>
            <person name="Brandl J."/>
            <person name="Frisvad J.C."/>
            <person name="Nielsen K.F."/>
            <person name="Lyhne E.K."/>
            <person name="Kogle M.E."/>
            <person name="Kuo A."/>
            <person name="Riley R."/>
            <person name="Clum A."/>
            <person name="Nolan M."/>
            <person name="Lipzen A."/>
            <person name="Salamov A."/>
            <person name="Henrissat B."/>
            <person name="Wiebenga A."/>
            <person name="De Vries R.P."/>
            <person name="Grigoriev I.V."/>
            <person name="Mortensen U.H."/>
            <person name="Andersen M.R."/>
            <person name="Baker S.E."/>
        </authorList>
    </citation>
    <scope>NUCLEOTIDE SEQUENCE [LARGE SCALE GENOMIC DNA]</scope>
    <source>
        <strain evidence="6 7">CBS 115572</strain>
    </source>
</reference>
<dbReference type="Proteomes" id="UP000246702">
    <property type="component" value="Unassembled WGS sequence"/>
</dbReference>
<comment type="caution">
    <text evidence="6">The sequence shown here is derived from an EMBL/GenBank/DDBJ whole genome shotgun (WGS) entry which is preliminary data.</text>
</comment>
<dbReference type="OrthoDB" id="6730379at2759"/>
<evidence type="ECO:0000256" key="1">
    <source>
        <dbReference type="ARBA" id="ARBA00004141"/>
    </source>
</evidence>
<accession>A0A317W4F3</accession>
<proteinExistence type="predicted"/>
<protein>
    <recommendedName>
        <fullName evidence="8">MFS general substrate transporter</fullName>
    </recommendedName>
</protein>
<gene>
    <name evidence="6" type="ORF">BO94DRAFT_587647</name>
</gene>
<sequence>MKREDRNSHEAAKASLDTGVLELESTPQFSAEAEKRLVKKIDFMIFPIMLVAYMMSFMDQQTLDYSAIRGLLEDLDLHGMEYSWSSSIFLLWLSRVQRF</sequence>
<dbReference type="GO" id="GO:0022857">
    <property type="term" value="F:transmembrane transporter activity"/>
    <property type="evidence" value="ECO:0007669"/>
    <property type="project" value="TreeGrafter"/>
</dbReference>
<dbReference type="RefSeq" id="XP_025465507.1">
    <property type="nucleotide sequence ID" value="XM_025615843.1"/>
</dbReference>
<keyword evidence="4" id="KW-1133">Transmembrane helix</keyword>
<evidence type="ECO:0000256" key="5">
    <source>
        <dbReference type="ARBA" id="ARBA00023136"/>
    </source>
</evidence>
<dbReference type="PANTHER" id="PTHR43791">
    <property type="entry name" value="PERMEASE-RELATED"/>
    <property type="match status" value="1"/>
</dbReference>
<dbReference type="InterPro" id="IPR036259">
    <property type="entry name" value="MFS_trans_sf"/>
</dbReference>
<dbReference type="GeneID" id="37117986"/>